<feature type="domain" description="Beta-lactamase hydrolase-like protein phosphatase-like" evidence="1">
    <location>
        <begin position="33"/>
        <end position="129"/>
    </location>
</feature>
<dbReference type="SUPFAM" id="SSF52799">
    <property type="entry name" value="(Phosphotyrosine protein) phosphatases II"/>
    <property type="match status" value="1"/>
</dbReference>
<dbReference type="Gene3D" id="3.90.190.10">
    <property type="entry name" value="Protein tyrosine phosphatase superfamily"/>
    <property type="match status" value="1"/>
</dbReference>
<dbReference type="RefSeq" id="WP_263075653.1">
    <property type="nucleotide sequence ID" value="NZ_CP089977.1"/>
</dbReference>
<dbReference type="Proteomes" id="UP001063782">
    <property type="component" value="Chromosome"/>
</dbReference>
<keyword evidence="3" id="KW-1185">Reference proteome</keyword>
<reference evidence="2" key="1">
    <citation type="submission" date="2021-12" db="EMBL/GenBank/DDBJ databases">
        <title>taxonomy of Moraxella sp. ZY201224.</title>
        <authorList>
            <person name="Li F."/>
        </authorList>
    </citation>
    <scope>NUCLEOTIDE SEQUENCE</scope>
    <source>
        <strain evidence="2">ZY201224</strain>
    </source>
</reference>
<gene>
    <name evidence="2" type="ORF">LU297_06015</name>
</gene>
<evidence type="ECO:0000313" key="2">
    <source>
        <dbReference type="EMBL" id="UXZ04171.1"/>
    </source>
</evidence>
<accession>A0ABY6F257</accession>
<dbReference type="EMBL" id="CP089977">
    <property type="protein sequence ID" value="UXZ04171.1"/>
    <property type="molecule type" value="Genomic_DNA"/>
</dbReference>
<protein>
    <recommendedName>
        <fullName evidence="1">Beta-lactamase hydrolase-like protein phosphatase-like domain-containing protein</fullName>
    </recommendedName>
</protein>
<organism evidence="2 3">
    <name type="scientific">Moraxella nasicaprae</name>
    <dbReference type="NCBI Taxonomy" id="2904122"/>
    <lineage>
        <taxon>Bacteria</taxon>
        <taxon>Pseudomonadati</taxon>
        <taxon>Pseudomonadota</taxon>
        <taxon>Gammaproteobacteria</taxon>
        <taxon>Moraxellales</taxon>
        <taxon>Moraxellaceae</taxon>
        <taxon>Moraxella</taxon>
    </lineage>
</organism>
<dbReference type="InterPro" id="IPR029021">
    <property type="entry name" value="Prot-tyrosine_phosphatase-like"/>
</dbReference>
<proteinExistence type="predicted"/>
<name>A0ABY6F257_9GAMM</name>
<evidence type="ECO:0000313" key="3">
    <source>
        <dbReference type="Proteomes" id="UP001063782"/>
    </source>
</evidence>
<dbReference type="InterPro" id="IPR005939">
    <property type="entry name" value="BLH_phosphatase-like"/>
</dbReference>
<evidence type="ECO:0000259" key="1">
    <source>
        <dbReference type="Pfam" id="PF04273"/>
    </source>
</evidence>
<sequence>MNKLIPNQNCTSIKVSLQSRTTKNTENIFAMHDQITLYKQIYPSQCPTLANLGYKSLINLRFDDESQNQPNSDAISNSALASGLVYHHLPVSGDHLSNDVVQHFAKLIAHLPKPVMVFCHSGSRAKRLYQSALISGLI</sequence>
<dbReference type="Pfam" id="PF04273">
    <property type="entry name" value="BLH_phosphatase"/>
    <property type="match status" value="1"/>
</dbReference>